<keyword evidence="11 18" id="KW-0812">Transmembrane</keyword>
<evidence type="ECO:0000256" key="1">
    <source>
        <dbReference type="ARBA" id="ARBA00001698"/>
    </source>
</evidence>
<feature type="transmembrane region" description="Helical" evidence="19">
    <location>
        <begin position="167"/>
        <end position="186"/>
    </location>
</feature>
<evidence type="ECO:0000256" key="14">
    <source>
        <dbReference type="ARBA" id="ARBA00023098"/>
    </source>
</evidence>
<evidence type="ECO:0000256" key="7">
    <source>
        <dbReference type="ARBA" id="ARBA00019373"/>
    </source>
</evidence>
<keyword evidence="21" id="KW-1185">Reference proteome</keyword>
<dbReference type="Pfam" id="PF01148">
    <property type="entry name" value="CTP_transf_1"/>
    <property type="match status" value="1"/>
</dbReference>
<keyword evidence="14" id="KW-0443">Lipid metabolism</keyword>
<dbReference type="PANTHER" id="PTHR46382">
    <property type="entry name" value="PHOSPHATIDATE CYTIDYLYLTRANSFERASE"/>
    <property type="match status" value="1"/>
</dbReference>
<feature type="transmembrane region" description="Helical" evidence="19">
    <location>
        <begin position="18"/>
        <end position="35"/>
    </location>
</feature>
<organism evidence="20 21">
    <name type="scientific">Candidatus Hydrogenosomobacter endosymbioticus</name>
    <dbReference type="NCBI Taxonomy" id="2558174"/>
    <lineage>
        <taxon>Bacteria</taxon>
        <taxon>Pseudomonadati</taxon>
        <taxon>Pseudomonadota</taxon>
        <taxon>Alphaproteobacteria</taxon>
        <taxon>Holosporales</taxon>
        <taxon>Holosporaceae</taxon>
        <taxon>Candidatus Hydrogenosomobacter</taxon>
    </lineage>
</organism>
<comment type="catalytic activity">
    <reaction evidence="1 18">
        <text>a 1,2-diacyl-sn-glycero-3-phosphate + CTP + H(+) = a CDP-1,2-diacyl-sn-glycerol + diphosphate</text>
        <dbReference type="Rhea" id="RHEA:16229"/>
        <dbReference type="ChEBI" id="CHEBI:15378"/>
        <dbReference type="ChEBI" id="CHEBI:33019"/>
        <dbReference type="ChEBI" id="CHEBI:37563"/>
        <dbReference type="ChEBI" id="CHEBI:58332"/>
        <dbReference type="ChEBI" id="CHEBI:58608"/>
        <dbReference type="EC" id="2.7.7.41"/>
    </reaction>
</comment>
<keyword evidence="10 18" id="KW-0808">Transferase</keyword>
<dbReference type="EC" id="2.7.7.41" evidence="6 18"/>
<evidence type="ECO:0000256" key="6">
    <source>
        <dbReference type="ARBA" id="ARBA00012487"/>
    </source>
</evidence>
<dbReference type="EMBL" id="AP025225">
    <property type="protein sequence ID" value="BDB96388.1"/>
    <property type="molecule type" value="Genomic_DNA"/>
</dbReference>
<evidence type="ECO:0000256" key="13">
    <source>
        <dbReference type="ARBA" id="ARBA00022989"/>
    </source>
</evidence>
<keyword evidence="8" id="KW-1003">Cell membrane</keyword>
<evidence type="ECO:0000256" key="16">
    <source>
        <dbReference type="ARBA" id="ARBA00023209"/>
    </source>
</evidence>
<evidence type="ECO:0000256" key="11">
    <source>
        <dbReference type="ARBA" id="ARBA00022692"/>
    </source>
</evidence>
<keyword evidence="15 19" id="KW-0472">Membrane</keyword>
<keyword evidence="13 19" id="KW-1133">Transmembrane helix</keyword>
<evidence type="ECO:0000313" key="21">
    <source>
        <dbReference type="Proteomes" id="UP001320209"/>
    </source>
</evidence>
<comment type="pathway">
    <text evidence="4">Lipid metabolism.</text>
</comment>
<evidence type="ECO:0000313" key="20">
    <source>
        <dbReference type="EMBL" id="BDB96388.1"/>
    </source>
</evidence>
<accession>A0ABM7VA36</accession>
<evidence type="ECO:0000256" key="10">
    <source>
        <dbReference type="ARBA" id="ARBA00022679"/>
    </source>
</evidence>
<dbReference type="InterPro" id="IPR000374">
    <property type="entry name" value="PC_trans"/>
</dbReference>
<comment type="pathway">
    <text evidence="3 18">Phospholipid metabolism; CDP-diacylglycerol biosynthesis; CDP-diacylglycerol from sn-glycerol 3-phosphate: step 3/3.</text>
</comment>
<reference evidence="20" key="1">
    <citation type="submission" date="2021-10" db="EMBL/GenBank/DDBJ databases">
        <title>Genome Sequence of The Candidatus Hydrogeosomobacter endosymbioticus, an Intracellular Bacterial Symbiont of the Anaerobic Ciliate GW7.</title>
        <authorList>
            <person name="Shiohama Y."/>
            <person name="Shinzato N."/>
        </authorList>
    </citation>
    <scope>NUCLEOTIDE SEQUENCE [LARGE SCALE GENOMIC DNA]</scope>
    <source>
        <strain evidence="20">200920</strain>
    </source>
</reference>
<dbReference type="PROSITE" id="PS01315">
    <property type="entry name" value="CDS"/>
    <property type="match status" value="1"/>
</dbReference>
<feature type="transmembrane region" description="Helical" evidence="19">
    <location>
        <begin position="69"/>
        <end position="90"/>
    </location>
</feature>
<comment type="subcellular location">
    <subcellularLocation>
        <location evidence="2">Cell membrane</location>
        <topology evidence="2">Multi-pass membrane protein</topology>
    </subcellularLocation>
</comment>
<feature type="transmembrane region" description="Helical" evidence="19">
    <location>
        <begin position="136"/>
        <end position="155"/>
    </location>
</feature>
<sequence>MSHKFSETNRFKDLRERVATSFFFLAAFAVFYPIYDLYSNIALYAVLFLLGTSAIVELFILFRRLKISLYLFAHLAIAIVVGYFGFVKVFLSSGMYQVVAVFLIAVISDVSAYFFGNILGGKKLCPTISPNKTVSGFICAVITASFICSIILIIGKTKTSGIIIKPVYIVAVCTALSIFAQIGDLAQSYMKRRAGIKDTSKAFPGHGGILDRTDSWIAVGIAALFLWPRIVIHQQEEMRLLFIDDKKRITRPVVDLLYATGLHTKKFHKEQAHGFRFVSKSQHIKYISQILTGRKYKNYSWIYDETRNKKAKYPRLASAKQYKYIYDICSRDLHMTKSVEAPNSEYKGILLFVYNPEILKSQICSLKKLAIKIQKEKGHICKIFVLHINEKIKQAARNIIRDHINEDAKKQLVEIDVINTRKDEYGSKSDAIHSWIYNQRSKKYRIEYGSYAVVSSSPYIWFDKQIVYNVCKISYPGILVNIDGIGDSFIPSINTESDVKTLLDATAKTIKAIHIEMITRDLPFSSYVTNSNRNSKH</sequence>
<evidence type="ECO:0000256" key="9">
    <source>
        <dbReference type="ARBA" id="ARBA00022516"/>
    </source>
</evidence>
<feature type="transmembrane region" description="Helical" evidence="19">
    <location>
        <begin position="96"/>
        <end position="115"/>
    </location>
</feature>
<evidence type="ECO:0000256" key="3">
    <source>
        <dbReference type="ARBA" id="ARBA00005119"/>
    </source>
</evidence>
<gene>
    <name evidence="20" type="ORF">HYD_5210</name>
</gene>
<evidence type="ECO:0000256" key="15">
    <source>
        <dbReference type="ARBA" id="ARBA00023136"/>
    </source>
</evidence>
<protein>
    <recommendedName>
        <fullName evidence="7 18">Phosphatidate cytidylyltransferase</fullName>
        <ecNumber evidence="6 18">2.7.7.41</ecNumber>
    </recommendedName>
</protein>
<evidence type="ECO:0000256" key="2">
    <source>
        <dbReference type="ARBA" id="ARBA00004651"/>
    </source>
</evidence>
<evidence type="ECO:0000256" key="8">
    <source>
        <dbReference type="ARBA" id="ARBA00022475"/>
    </source>
</evidence>
<keyword evidence="12 18" id="KW-0548">Nucleotidyltransferase</keyword>
<evidence type="ECO:0000256" key="4">
    <source>
        <dbReference type="ARBA" id="ARBA00005189"/>
    </source>
</evidence>
<comment type="similarity">
    <text evidence="5 18">Belongs to the CDS family.</text>
</comment>
<evidence type="ECO:0000256" key="5">
    <source>
        <dbReference type="ARBA" id="ARBA00010185"/>
    </source>
</evidence>
<keyword evidence="17" id="KW-1208">Phospholipid metabolism</keyword>
<proteinExistence type="inferred from homology"/>
<name>A0ABM7VA36_9PROT</name>
<keyword evidence="9" id="KW-0444">Lipid biosynthesis</keyword>
<feature type="transmembrane region" description="Helical" evidence="19">
    <location>
        <begin position="41"/>
        <end position="62"/>
    </location>
</feature>
<dbReference type="PANTHER" id="PTHR46382:SF1">
    <property type="entry name" value="PHOSPHATIDATE CYTIDYLYLTRANSFERASE"/>
    <property type="match status" value="1"/>
</dbReference>
<evidence type="ECO:0000256" key="12">
    <source>
        <dbReference type="ARBA" id="ARBA00022695"/>
    </source>
</evidence>
<keyword evidence="16" id="KW-0594">Phospholipid biosynthesis</keyword>
<evidence type="ECO:0000256" key="17">
    <source>
        <dbReference type="ARBA" id="ARBA00023264"/>
    </source>
</evidence>
<evidence type="ECO:0000256" key="18">
    <source>
        <dbReference type="RuleBase" id="RU003938"/>
    </source>
</evidence>
<dbReference type="Proteomes" id="UP001320209">
    <property type="component" value="Chromosome"/>
</dbReference>
<evidence type="ECO:0000256" key="19">
    <source>
        <dbReference type="SAM" id="Phobius"/>
    </source>
</evidence>